<name>A0A8S2Y775_9BILA</name>
<reference evidence="1" key="1">
    <citation type="submission" date="2021-02" db="EMBL/GenBank/DDBJ databases">
        <authorList>
            <person name="Nowell W R."/>
        </authorList>
    </citation>
    <scope>NUCLEOTIDE SEQUENCE</scope>
</reference>
<accession>A0A8S2Y775</accession>
<dbReference type="Proteomes" id="UP000681722">
    <property type="component" value="Unassembled WGS sequence"/>
</dbReference>
<organism evidence="1 2">
    <name type="scientific">Didymodactylos carnosus</name>
    <dbReference type="NCBI Taxonomy" id="1234261"/>
    <lineage>
        <taxon>Eukaryota</taxon>
        <taxon>Metazoa</taxon>
        <taxon>Spiralia</taxon>
        <taxon>Gnathifera</taxon>
        <taxon>Rotifera</taxon>
        <taxon>Eurotatoria</taxon>
        <taxon>Bdelloidea</taxon>
        <taxon>Philodinida</taxon>
        <taxon>Philodinidae</taxon>
        <taxon>Didymodactylos</taxon>
    </lineage>
</organism>
<comment type="caution">
    <text evidence="1">The sequence shown here is derived from an EMBL/GenBank/DDBJ whole genome shotgun (WGS) entry which is preliminary data.</text>
</comment>
<proteinExistence type="predicted"/>
<feature type="non-terminal residue" evidence="1">
    <location>
        <position position="10"/>
    </location>
</feature>
<dbReference type="EMBL" id="CAJOBC010113311">
    <property type="protein sequence ID" value="CAF4539570.1"/>
    <property type="molecule type" value="Genomic_DNA"/>
</dbReference>
<evidence type="ECO:0000313" key="1">
    <source>
        <dbReference type="EMBL" id="CAF4539570.1"/>
    </source>
</evidence>
<sequence length="10" mass="1240">MKSNRKSYRA</sequence>
<evidence type="ECO:0000313" key="2">
    <source>
        <dbReference type="Proteomes" id="UP000681722"/>
    </source>
</evidence>
<gene>
    <name evidence="1" type="ORF">SRO942_LOCUS46534</name>
</gene>
<protein>
    <submittedName>
        <fullName evidence="1">Uncharacterized protein</fullName>
    </submittedName>
</protein>